<dbReference type="SUPFAM" id="SSF53244">
    <property type="entry name" value="MurD-like peptide ligases, peptide-binding domain"/>
    <property type="match status" value="1"/>
</dbReference>
<feature type="binding site" evidence="7">
    <location>
        <begin position="145"/>
        <end position="146"/>
    </location>
    <ligand>
        <name>UDP-N-acetyl-alpha-D-muramoyl-L-alanyl-D-glutamate</name>
        <dbReference type="ChEBI" id="CHEBI:83900"/>
    </ligand>
</feature>
<evidence type="ECO:0000313" key="13">
    <source>
        <dbReference type="Proteomes" id="UP000537161"/>
    </source>
</evidence>
<feature type="domain" description="Mur ligase central" evidence="11">
    <location>
        <begin position="101"/>
        <end position="303"/>
    </location>
</feature>
<dbReference type="GO" id="GO:0051301">
    <property type="term" value="P:cell division"/>
    <property type="evidence" value="ECO:0007669"/>
    <property type="project" value="UniProtKB-KW"/>
</dbReference>
<dbReference type="GO" id="GO:0008765">
    <property type="term" value="F:UDP-N-acetylmuramoylalanyl-D-glutamate-2,6-diaminopimelate ligase activity"/>
    <property type="evidence" value="ECO:0007669"/>
    <property type="project" value="UniProtKB-UniRule"/>
</dbReference>
<evidence type="ECO:0000256" key="1">
    <source>
        <dbReference type="ARBA" id="ARBA00005898"/>
    </source>
</evidence>
<comment type="PTM">
    <text evidence="7">Carboxylation is probably crucial for Mg(2+) binding and, consequently, for the gamma-phosphate positioning of ATP.</text>
</comment>
<keyword evidence="13" id="KW-1185">Reference proteome</keyword>
<comment type="caution">
    <text evidence="12">The sequence shown here is derived from an EMBL/GenBank/DDBJ whole genome shotgun (WGS) entry which is preliminary data.</text>
</comment>
<dbReference type="Pfam" id="PF02875">
    <property type="entry name" value="Mur_ligase_C"/>
    <property type="match status" value="1"/>
</dbReference>
<dbReference type="Proteomes" id="UP000537161">
    <property type="component" value="Unassembled WGS sequence"/>
</dbReference>
<evidence type="ECO:0000313" key="12">
    <source>
        <dbReference type="EMBL" id="MBB5707251.1"/>
    </source>
</evidence>
<dbReference type="Gene3D" id="3.40.1390.10">
    <property type="entry name" value="MurE/MurF, N-terminal domain"/>
    <property type="match status" value="1"/>
</dbReference>
<dbReference type="GO" id="GO:0000287">
    <property type="term" value="F:magnesium ion binding"/>
    <property type="evidence" value="ECO:0007669"/>
    <property type="project" value="UniProtKB-UniRule"/>
</dbReference>
<keyword evidence="7" id="KW-0067">ATP-binding</keyword>
<dbReference type="GO" id="GO:0005524">
    <property type="term" value="F:ATP binding"/>
    <property type="evidence" value="ECO:0007669"/>
    <property type="project" value="UniProtKB-UniRule"/>
</dbReference>
<dbReference type="GO" id="GO:0005737">
    <property type="term" value="C:cytoplasm"/>
    <property type="evidence" value="ECO:0007669"/>
    <property type="project" value="UniProtKB-SubCell"/>
</dbReference>
<feature type="binding site" evidence="7">
    <location>
        <begin position="103"/>
        <end position="109"/>
    </location>
    <ligand>
        <name>ATP</name>
        <dbReference type="ChEBI" id="CHEBI:30616"/>
    </ligand>
</feature>
<feature type="domain" description="Mur ligase C-terminal" evidence="10">
    <location>
        <begin position="326"/>
        <end position="450"/>
    </location>
</feature>
<dbReference type="InterPro" id="IPR036565">
    <property type="entry name" value="Mur-like_cat_sf"/>
</dbReference>
<evidence type="ECO:0000256" key="3">
    <source>
        <dbReference type="ARBA" id="ARBA00022960"/>
    </source>
</evidence>
<evidence type="ECO:0000256" key="8">
    <source>
        <dbReference type="RuleBase" id="RU004135"/>
    </source>
</evidence>
<feature type="binding site" evidence="7">
    <location>
        <position position="376"/>
    </location>
    <ligand>
        <name>meso-2,6-diaminopimelate</name>
        <dbReference type="ChEBI" id="CHEBI:57791"/>
    </ligand>
</feature>
<dbReference type="PANTHER" id="PTHR23135">
    <property type="entry name" value="MUR LIGASE FAMILY MEMBER"/>
    <property type="match status" value="1"/>
</dbReference>
<sequence length="479" mass="49970">MRLSALLDTMPARDADSVVTGLAIDHRKVAPGTIFGAFVGERFNGEDFIPAAVGAGAIAVVARPEAKVAGAVHVADANPRRAFARIAARFFPRFPATCVAVTGTNGKTSTVEMTRQLWRMAGFHAASIGTLGITTSNDSASTGLTTPDIVTFLTNMAGLAAEGVTHAAFEASSHGLDQYRTEGLPVKAAAFTNLSHDHLDYHGDMDAYMAAKMRLFREVVDADGTAVIWSDDPWSPAAEHEARERGLRIMTVGAHGEDLRLIAREPTQLGQSLTIAAGPLTRKVTLPLIGAYQAANALVAAGLVIATGGDSAQTLGNLARLQPVRGRLERAAITRAGAPVYIDYAHTPDAIEAALDALRPHASGRLILVFGAGGDRDQAKRPEMGRVAAAKADVAIITDDNPRGEDPAAIRDAIAVGAPDARVIGDRRAAIAAAIAEARADDIVCIAGKGHEQGQIVGAGDAMRVIPFDDVTVAREVAA</sequence>
<keyword evidence="3 7" id="KW-0133">Cell shape</keyword>
<dbReference type="InterPro" id="IPR000713">
    <property type="entry name" value="Mur_ligase_N"/>
</dbReference>
<feature type="modified residue" description="N6-carboxylysine" evidence="7">
    <location>
        <position position="212"/>
    </location>
</feature>
<dbReference type="HAMAP" id="MF_00208">
    <property type="entry name" value="MurE"/>
    <property type="match status" value="1"/>
</dbReference>
<evidence type="ECO:0000259" key="10">
    <source>
        <dbReference type="Pfam" id="PF02875"/>
    </source>
</evidence>
<keyword evidence="7" id="KW-0547">Nucleotide-binding</keyword>
<feature type="binding site" evidence="7">
    <location>
        <position position="172"/>
    </location>
    <ligand>
        <name>UDP-N-acetyl-alpha-D-muramoyl-L-alanyl-D-glutamate</name>
        <dbReference type="ChEBI" id="CHEBI:83900"/>
    </ligand>
</feature>
<dbReference type="GO" id="GO:0009252">
    <property type="term" value="P:peptidoglycan biosynthetic process"/>
    <property type="evidence" value="ECO:0007669"/>
    <property type="project" value="UniProtKB-UniRule"/>
</dbReference>
<dbReference type="InterPro" id="IPR005761">
    <property type="entry name" value="UDP-N-AcMur-Glu-dNH2Pim_ligase"/>
</dbReference>
<dbReference type="NCBIfam" id="TIGR01085">
    <property type="entry name" value="murE"/>
    <property type="match status" value="1"/>
</dbReference>
<keyword evidence="6 7" id="KW-0961">Cell wall biogenesis/degradation</keyword>
<dbReference type="InterPro" id="IPR036615">
    <property type="entry name" value="Mur_ligase_C_dom_sf"/>
</dbReference>
<keyword evidence="5 7" id="KW-0131">Cell cycle</keyword>
<dbReference type="PANTHER" id="PTHR23135:SF4">
    <property type="entry name" value="UDP-N-ACETYLMURAMOYL-L-ALANYL-D-GLUTAMATE--2,6-DIAMINOPIMELATE LIGASE MURE HOMOLOG, CHLOROPLASTIC"/>
    <property type="match status" value="1"/>
</dbReference>
<dbReference type="Gene3D" id="3.90.190.20">
    <property type="entry name" value="Mur ligase, C-terminal domain"/>
    <property type="match status" value="1"/>
</dbReference>
<evidence type="ECO:0000256" key="2">
    <source>
        <dbReference type="ARBA" id="ARBA00022618"/>
    </source>
</evidence>
<dbReference type="UniPathway" id="UPA00219"/>
<dbReference type="EC" id="6.3.2.13" evidence="7"/>
<dbReference type="SUPFAM" id="SSF63418">
    <property type="entry name" value="MurE/MurF N-terminal domain"/>
    <property type="match status" value="1"/>
</dbReference>
<keyword evidence="2 7" id="KW-0132">Cell division</keyword>
<gene>
    <name evidence="7" type="primary">murE</name>
    <name evidence="12" type="ORF">FHR21_002614</name>
</gene>
<name>A0A7W9ESS6_9SPHN</name>
<keyword evidence="7 12" id="KW-0436">Ligase</keyword>
<feature type="domain" description="Mur ligase N-terminal catalytic" evidence="9">
    <location>
        <begin position="19"/>
        <end position="82"/>
    </location>
</feature>
<dbReference type="Pfam" id="PF08245">
    <property type="entry name" value="Mur_ligase_M"/>
    <property type="match status" value="1"/>
</dbReference>
<comment type="function">
    <text evidence="7">Catalyzes the addition of meso-diaminopimelic acid to the nucleotide precursor UDP-N-acetylmuramoyl-L-alanyl-D-glutamate (UMAG) in the biosynthesis of bacterial cell-wall peptidoglycan.</text>
</comment>
<comment type="pathway">
    <text evidence="7 8">Cell wall biogenesis; peptidoglycan biosynthesis.</text>
</comment>
<dbReference type="NCBIfam" id="NF001126">
    <property type="entry name" value="PRK00139.1-4"/>
    <property type="match status" value="1"/>
</dbReference>
<dbReference type="SUPFAM" id="SSF53623">
    <property type="entry name" value="MurD-like peptide ligases, catalytic domain"/>
    <property type="match status" value="1"/>
</dbReference>
<dbReference type="AlphaFoldDB" id="A0A7W9ESS6"/>
<dbReference type="NCBIfam" id="NF001124">
    <property type="entry name" value="PRK00139.1-2"/>
    <property type="match status" value="1"/>
</dbReference>
<keyword evidence="4 7" id="KW-0573">Peptidoglycan synthesis</keyword>
<dbReference type="InterPro" id="IPR035911">
    <property type="entry name" value="MurE/MurF_N"/>
</dbReference>
<evidence type="ECO:0000259" key="11">
    <source>
        <dbReference type="Pfam" id="PF08245"/>
    </source>
</evidence>
<dbReference type="EMBL" id="JACIJH010000008">
    <property type="protein sequence ID" value="MBB5707251.1"/>
    <property type="molecule type" value="Genomic_DNA"/>
</dbReference>
<feature type="binding site" evidence="7">
    <location>
        <position position="452"/>
    </location>
    <ligand>
        <name>meso-2,6-diaminopimelate</name>
        <dbReference type="ChEBI" id="CHEBI:57791"/>
    </ligand>
</feature>
<dbReference type="GO" id="GO:0008360">
    <property type="term" value="P:regulation of cell shape"/>
    <property type="evidence" value="ECO:0007669"/>
    <property type="project" value="UniProtKB-KW"/>
</dbReference>
<evidence type="ECO:0000256" key="7">
    <source>
        <dbReference type="HAMAP-Rule" id="MF_00208"/>
    </source>
</evidence>
<keyword evidence="7" id="KW-0460">Magnesium</keyword>
<evidence type="ECO:0000259" key="9">
    <source>
        <dbReference type="Pfam" id="PF01225"/>
    </source>
</evidence>
<dbReference type="InterPro" id="IPR013221">
    <property type="entry name" value="Mur_ligase_cen"/>
</dbReference>
<dbReference type="InterPro" id="IPR004101">
    <property type="entry name" value="Mur_ligase_C"/>
</dbReference>
<comment type="similarity">
    <text evidence="1 7">Belongs to the MurCDEF family. MurE subfamily.</text>
</comment>
<organism evidence="12 13">
    <name type="scientific">Sphingopyxis panaciterrulae</name>
    <dbReference type="NCBI Taxonomy" id="462372"/>
    <lineage>
        <taxon>Bacteria</taxon>
        <taxon>Pseudomonadati</taxon>
        <taxon>Pseudomonadota</taxon>
        <taxon>Alphaproteobacteria</taxon>
        <taxon>Sphingomonadales</taxon>
        <taxon>Sphingomonadaceae</taxon>
        <taxon>Sphingopyxis</taxon>
    </lineage>
</organism>
<feature type="binding site" evidence="7">
    <location>
        <position position="180"/>
    </location>
    <ligand>
        <name>UDP-N-acetyl-alpha-D-muramoyl-L-alanyl-D-glutamate</name>
        <dbReference type="ChEBI" id="CHEBI:83900"/>
    </ligand>
</feature>
<comment type="subcellular location">
    <subcellularLocation>
        <location evidence="7 8">Cytoplasm</location>
    </subcellularLocation>
</comment>
<protein>
    <recommendedName>
        <fullName evidence="7">UDP-N-acetylmuramoyl-L-alanyl-D-glutamate--2,6-diaminopimelate ligase</fullName>
        <ecNumber evidence="7">6.3.2.13</ecNumber>
    </recommendedName>
    <alternativeName>
        <fullName evidence="7">Meso-A2pm-adding enzyme</fullName>
    </alternativeName>
    <alternativeName>
        <fullName evidence="7">Meso-diaminopimelate-adding enzyme</fullName>
    </alternativeName>
    <alternativeName>
        <fullName evidence="7">UDP-MurNAc-L-Ala-D-Glu:meso-diaminopimelate ligase</fullName>
    </alternativeName>
    <alternativeName>
        <fullName evidence="7">UDP-MurNAc-tripeptide synthetase</fullName>
    </alternativeName>
    <alternativeName>
        <fullName evidence="7">UDP-N-acetylmuramyl-tripeptide synthetase</fullName>
    </alternativeName>
</protein>
<comment type="caution">
    <text evidence="7">Lacks conserved residue(s) required for the propagation of feature annotation.</text>
</comment>
<dbReference type="Gene3D" id="3.40.1190.10">
    <property type="entry name" value="Mur-like, catalytic domain"/>
    <property type="match status" value="1"/>
</dbReference>
<evidence type="ECO:0000256" key="6">
    <source>
        <dbReference type="ARBA" id="ARBA00023316"/>
    </source>
</evidence>
<proteinExistence type="inferred from homology"/>
<accession>A0A7W9ESS6</accession>
<dbReference type="Pfam" id="PF01225">
    <property type="entry name" value="Mur_ligase"/>
    <property type="match status" value="1"/>
</dbReference>
<feature type="binding site" evidence="7">
    <location>
        <position position="178"/>
    </location>
    <ligand>
        <name>UDP-N-acetyl-alpha-D-muramoyl-L-alanyl-D-glutamate</name>
        <dbReference type="ChEBI" id="CHEBI:83900"/>
    </ligand>
</feature>
<reference evidence="12 13" key="1">
    <citation type="submission" date="2020-08" db="EMBL/GenBank/DDBJ databases">
        <title>Genomic Encyclopedia of Type Strains, Phase IV (KMG-IV): sequencing the most valuable type-strain genomes for metagenomic binning, comparative biology and taxonomic classification.</title>
        <authorList>
            <person name="Goeker M."/>
        </authorList>
    </citation>
    <scope>NUCLEOTIDE SEQUENCE [LARGE SCALE GENOMIC DNA]</scope>
    <source>
        <strain evidence="12 13">DSM 27163</strain>
    </source>
</reference>
<feature type="short sequence motif" description="Meso-diaminopimelate recognition motif" evidence="7">
    <location>
        <begin position="400"/>
        <end position="403"/>
    </location>
</feature>
<dbReference type="GO" id="GO:0071555">
    <property type="term" value="P:cell wall organization"/>
    <property type="evidence" value="ECO:0007669"/>
    <property type="project" value="UniProtKB-KW"/>
</dbReference>
<evidence type="ECO:0000256" key="5">
    <source>
        <dbReference type="ARBA" id="ARBA00023306"/>
    </source>
</evidence>
<evidence type="ECO:0000256" key="4">
    <source>
        <dbReference type="ARBA" id="ARBA00022984"/>
    </source>
</evidence>
<feature type="binding site" evidence="7">
    <location>
        <begin position="400"/>
        <end position="403"/>
    </location>
    <ligand>
        <name>meso-2,6-diaminopimelate</name>
        <dbReference type="ChEBI" id="CHEBI:57791"/>
    </ligand>
</feature>
<comment type="cofactor">
    <cofactor evidence="7">
        <name>Mg(2+)</name>
        <dbReference type="ChEBI" id="CHEBI:18420"/>
    </cofactor>
</comment>
<feature type="binding site" evidence="7">
    <location>
        <position position="448"/>
    </location>
    <ligand>
        <name>meso-2,6-diaminopimelate</name>
        <dbReference type="ChEBI" id="CHEBI:57791"/>
    </ligand>
</feature>
<dbReference type="RefSeq" id="WP_184098943.1">
    <property type="nucleotide sequence ID" value="NZ_JACIJH010000008.1"/>
</dbReference>
<keyword evidence="7" id="KW-0963">Cytoplasm</keyword>
<comment type="catalytic activity">
    <reaction evidence="7">
        <text>UDP-N-acetyl-alpha-D-muramoyl-L-alanyl-D-glutamate + meso-2,6-diaminopimelate + ATP = UDP-N-acetyl-alpha-D-muramoyl-L-alanyl-gamma-D-glutamyl-meso-2,6-diaminopimelate + ADP + phosphate + H(+)</text>
        <dbReference type="Rhea" id="RHEA:23676"/>
        <dbReference type="ChEBI" id="CHEBI:15378"/>
        <dbReference type="ChEBI" id="CHEBI:30616"/>
        <dbReference type="ChEBI" id="CHEBI:43474"/>
        <dbReference type="ChEBI" id="CHEBI:57791"/>
        <dbReference type="ChEBI" id="CHEBI:83900"/>
        <dbReference type="ChEBI" id="CHEBI:83905"/>
        <dbReference type="ChEBI" id="CHEBI:456216"/>
        <dbReference type="EC" id="6.3.2.13"/>
    </reaction>
</comment>